<dbReference type="PANTHER" id="PTHR32507">
    <property type="entry name" value="NA(+)/H(+) ANTIPORTER 1"/>
    <property type="match status" value="1"/>
</dbReference>
<keyword evidence="4" id="KW-1003">Cell membrane</keyword>
<evidence type="ECO:0000256" key="9">
    <source>
        <dbReference type="SAM" id="Phobius"/>
    </source>
</evidence>
<dbReference type="PANTHER" id="PTHR32507:SF7">
    <property type="entry name" value="K(+)_H(+) ANTIPORTER NHAP2"/>
    <property type="match status" value="1"/>
</dbReference>
<dbReference type="KEGG" id="kbs:EPA93_04850"/>
<evidence type="ECO:0000256" key="4">
    <source>
        <dbReference type="ARBA" id="ARBA00022475"/>
    </source>
</evidence>
<dbReference type="InterPro" id="IPR006153">
    <property type="entry name" value="Cation/H_exchanger_TM"/>
</dbReference>
<keyword evidence="8 9" id="KW-0472">Membrane</keyword>
<feature type="transmembrane region" description="Helical" evidence="9">
    <location>
        <begin position="120"/>
        <end position="140"/>
    </location>
</feature>
<evidence type="ECO:0000256" key="1">
    <source>
        <dbReference type="ARBA" id="ARBA00004651"/>
    </source>
</evidence>
<dbReference type="InterPro" id="IPR038770">
    <property type="entry name" value="Na+/solute_symporter_sf"/>
</dbReference>
<keyword evidence="2" id="KW-0813">Transport</keyword>
<evidence type="ECO:0000256" key="2">
    <source>
        <dbReference type="ARBA" id="ARBA00022448"/>
    </source>
</evidence>
<reference evidence="11 12" key="1">
    <citation type="submission" date="2019-01" db="EMBL/GenBank/DDBJ databases">
        <title>Ktedonosporobacter rubrisoli SCAWS-G2.</title>
        <authorList>
            <person name="Huang Y."/>
            <person name="Yan B."/>
        </authorList>
    </citation>
    <scope>NUCLEOTIDE SEQUENCE [LARGE SCALE GENOMIC DNA]</scope>
    <source>
        <strain evidence="11 12">SCAWS-G2</strain>
    </source>
</reference>
<feature type="transmembrane region" description="Helical" evidence="9">
    <location>
        <begin position="181"/>
        <end position="211"/>
    </location>
</feature>
<organism evidence="11 12">
    <name type="scientific">Ktedonosporobacter rubrisoli</name>
    <dbReference type="NCBI Taxonomy" id="2509675"/>
    <lineage>
        <taxon>Bacteria</taxon>
        <taxon>Bacillati</taxon>
        <taxon>Chloroflexota</taxon>
        <taxon>Ktedonobacteria</taxon>
        <taxon>Ktedonobacterales</taxon>
        <taxon>Ktedonosporobacteraceae</taxon>
        <taxon>Ktedonosporobacter</taxon>
    </lineage>
</organism>
<dbReference type="OrthoDB" id="9810759at2"/>
<sequence length="401" mass="42544">MPINELLLISSILLFLSIFAWKISSRLGIPALLLFLGLGMLAGSEGPGGIYFDNAALAQAIGVIALALILFGAGLETDWSAVRPALGGALSLSTIGVLLTAIIVALFANLVLHIPLIEGLLLGAIISATDAAAVFSVLGARNLQLKGQLLPLLELESGTNDPMAVFLTVGMIRLLTEPHATIFSVILLFIEQMGIGAILGLIIGGCSIWLLRRLDLDVEGLYRVFTIALALFAYGLTAIFDGSGFLAVYIVGLLLGNSSIQKVDRLSRFHNSLSWLMQITMFLILGLLVFPSHLPPVIVRGLFITAVIVFIARPVSVLLALLPIKLTLPEKLFVSWVGLRGAVPIVLATFPLLAGLPTAPSLFNLVFFVVLASVLLQGTTAPLAARWLKVTASSPEEQNTS</sequence>
<feature type="transmembrane region" description="Helical" evidence="9">
    <location>
        <begin position="333"/>
        <end position="356"/>
    </location>
</feature>
<evidence type="ECO:0000313" key="11">
    <source>
        <dbReference type="EMBL" id="QBD75364.1"/>
    </source>
</evidence>
<dbReference type="EMBL" id="CP035758">
    <property type="protein sequence ID" value="QBD75364.1"/>
    <property type="molecule type" value="Genomic_DNA"/>
</dbReference>
<dbReference type="NCBIfam" id="NF003716">
    <property type="entry name" value="PRK05326.1-3"/>
    <property type="match status" value="1"/>
</dbReference>
<proteinExistence type="predicted"/>
<dbReference type="Proteomes" id="UP000290365">
    <property type="component" value="Chromosome"/>
</dbReference>
<dbReference type="NCBIfam" id="NF003715">
    <property type="entry name" value="PRK05326.1-2"/>
    <property type="match status" value="1"/>
</dbReference>
<comment type="subcellular location">
    <subcellularLocation>
        <location evidence="1">Cell membrane</location>
        <topology evidence="1">Multi-pass membrane protein</topology>
    </subcellularLocation>
</comment>
<dbReference type="Gene3D" id="1.20.1530.20">
    <property type="match status" value="1"/>
</dbReference>
<evidence type="ECO:0000313" key="12">
    <source>
        <dbReference type="Proteomes" id="UP000290365"/>
    </source>
</evidence>
<feature type="transmembrane region" description="Helical" evidence="9">
    <location>
        <begin position="31"/>
        <end position="50"/>
    </location>
</feature>
<name>A0A4P6JJQ9_KTERU</name>
<feature type="transmembrane region" description="Helical" evidence="9">
    <location>
        <begin position="6"/>
        <end position="24"/>
    </location>
</feature>
<feature type="domain" description="Cation/H+ exchanger transmembrane" evidence="10">
    <location>
        <begin position="15"/>
        <end position="384"/>
    </location>
</feature>
<keyword evidence="6 9" id="KW-1133">Transmembrane helix</keyword>
<feature type="transmembrane region" description="Helical" evidence="9">
    <location>
        <begin position="362"/>
        <end position="385"/>
    </location>
</feature>
<gene>
    <name evidence="11" type="ORF">EPA93_04850</name>
</gene>
<evidence type="ECO:0000256" key="6">
    <source>
        <dbReference type="ARBA" id="ARBA00022989"/>
    </source>
</evidence>
<keyword evidence="5 9" id="KW-0812">Transmembrane</keyword>
<keyword evidence="7" id="KW-0406">Ion transport</keyword>
<keyword evidence="12" id="KW-1185">Reference proteome</keyword>
<evidence type="ECO:0000256" key="5">
    <source>
        <dbReference type="ARBA" id="ARBA00022692"/>
    </source>
</evidence>
<feature type="transmembrane region" description="Helical" evidence="9">
    <location>
        <begin position="275"/>
        <end position="292"/>
    </location>
</feature>
<evidence type="ECO:0000256" key="3">
    <source>
        <dbReference type="ARBA" id="ARBA00022449"/>
    </source>
</evidence>
<feature type="transmembrane region" description="Helical" evidence="9">
    <location>
        <begin position="56"/>
        <end position="75"/>
    </location>
</feature>
<evidence type="ECO:0000256" key="7">
    <source>
        <dbReference type="ARBA" id="ARBA00023065"/>
    </source>
</evidence>
<keyword evidence="3" id="KW-0050">Antiport</keyword>
<dbReference type="GO" id="GO:1902600">
    <property type="term" value="P:proton transmembrane transport"/>
    <property type="evidence" value="ECO:0007669"/>
    <property type="project" value="InterPro"/>
</dbReference>
<dbReference type="AlphaFoldDB" id="A0A4P6JJQ9"/>
<protein>
    <submittedName>
        <fullName evidence="11">Potassium/proton antiporter</fullName>
    </submittedName>
</protein>
<evidence type="ECO:0000256" key="8">
    <source>
        <dbReference type="ARBA" id="ARBA00023136"/>
    </source>
</evidence>
<dbReference type="GO" id="GO:0005886">
    <property type="term" value="C:plasma membrane"/>
    <property type="evidence" value="ECO:0007669"/>
    <property type="project" value="UniProtKB-SubCell"/>
</dbReference>
<evidence type="ECO:0000259" key="10">
    <source>
        <dbReference type="Pfam" id="PF00999"/>
    </source>
</evidence>
<dbReference type="GO" id="GO:0015297">
    <property type="term" value="F:antiporter activity"/>
    <property type="evidence" value="ECO:0007669"/>
    <property type="project" value="UniProtKB-KW"/>
</dbReference>
<accession>A0A4P6JJQ9</accession>
<feature type="transmembrane region" description="Helical" evidence="9">
    <location>
        <begin position="87"/>
        <end position="108"/>
    </location>
</feature>
<dbReference type="Pfam" id="PF00999">
    <property type="entry name" value="Na_H_Exchanger"/>
    <property type="match status" value="1"/>
</dbReference>
<dbReference type="RefSeq" id="WP_129885963.1">
    <property type="nucleotide sequence ID" value="NZ_CP035758.1"/>
</dbReference>
<feature type="transmembrane region" description="Helical" evidence="9">
    <location>
        <begin position="298"/>
        <end position="321"/>
    </location>
</feature>
<feature type="transmembrane region" description="Helical" evidence="9">
    <location>
        <begin position="231"/>
        <end position="255"/>
    </location>
</feature>